<gene>
    <name evidence="2" type="ORF">GF1_08090</name>
</gene>
<evidence type="ECO:0000313" key="2">
    <source>
        <dbReference type="EMBL" id="BCO08433.1"/>
    </source>
</evidence>
<dbReference type="EMBL" id="AP024233">
    <property type="protein sequence ID" value="BCO08433.1"/>
    <property type="molecule type" value="Genomic_DNA"/>
</dbReference>
<feature type="domain" description="Amphi-Trp" evidence="1">
    <location>
        <begin position="3"/>
        <end position="91"/>
    </location>
</feature>
<organism evidence="2 3">
    <name type="scientific">Desulfolithobacter dissulfuricans</name>
    <dbReference type="NCBI Taxonomy" id="2795293"/>
    <lineage>
        <taxon>Bacteria</taxon>
        <taxon>Pseudomonadati</taxon>
        <taxon>Thermodesulfobacteriota</taxon>
        <taxon>Desulfobulbia</taxon>
        <taxon>Desulfobulbales</taxon>
        <taxon>Desulfobulbaceae</taxon>
        <taxon>Desulfolithobacter</taxon>
    </lineage>
</organism>
<dbReference type="Proteomes" id="UP001063350">
    <property type="component" value="Chromosome"/>
</dbReference>
<protein>
    <recommendedName>
        <fullName evidence="1">Amphi-Trp domain-containing protein</fullName>
    </recommendedName>
</protein>
<dbReference type="RefSeq" id="WP_267928333.1">
    <property type="nucleotide sequence ID" value="NZ_AP024233.1"/>
</dbReference>
<evidence type="ECO:0000313" key="3">
    <source>
        <dbReference type="Proteomes" id="UP001063350"/>
    </source>
</evidence>
<dbReference type="InterPro" id="IPR027598">
    <property type="entry name" value="Amphi-Trp_dom"/>
</dbReference>
<dbReference type="NCBIfam" id="TIGR04354">
    <property type="entry name" value="amphi-Trp"/>
    <property type="match status" value="1"/>
</dbReference>
<dbReference type="AlphaFoldDB" id="A0A915TZ29"/>
<dbReference type="KEGG" id="ddu:GF1_08090"/>
<evidence type="ECO:0000259" key="1">
    <source>
        <dbReference type="Pfam" id="PF20068"/>
    </source>
</evidence>
<proteinExistence type="predicted"/>
<reference evidence="2" key="1">
    <citation type="submission" date="2020-12" db="EMBL/GenBank/DDBJ databases">
        <title>Desulfobium dissulfuricans gen. nov., sp. nov., a novel mesophilic, sulfate-reducing bacterium isolated from a deep-sea hydrothermal vent.</title>
        <authorList>
            <person name="Hashimoto Y."/>
            <person name="Tame A."/>
            <person name="Sawayama S."/>
            <person name="Miyazaki J."/>
            <person name="Takai K."/>
            <person name="Nakagawa S."/>
        </authorList>
    </citation>
    <scope>NUCLEOTIDE SEQUENCE</scope>
    <source>
        <strain evidence="2">GF1</strain>
    </source>
</reference>
<accession>A0A915TZ29</accession>
<sequence>MGREKVLFKSEEKKSVTEVCAMLRQMADKIEQGHMTLSQGGNEIVLDFPRSMVLEIKVEDETKKRKGTKRSLEIELEWYPDAQDEDTSVTIG</sequence>
<name>A0A915TZ29_9BACT</name>
<keyword evidence="3" id="KW-1185">Reference proteome</keyword>
<dbReference type="Pfam" id="PF20068">
    <property type="entry name" value="Amphi-Trp"/>
    <property type="match status" value="1"/>
</dbReference>